<keyword evidence="2" id="KW-0812">Transmembrane</keyword>
<feature type="region of interest" description="Disordered" evidence="1">
    <location>
        <begin position="204"/>
        <end position="254"/>
    </location>
</feature>
<accession>A0A9W9HRA4</accession>
<dbReference type="InterPro" id="IPR013715">
    <property type="entry name" value="DUF1746"/>
</dbReference>
<keyword evidence="2" id="KW-1133">Transmembrane helix</keyword>
<feature type="transmembrane region" description="Helical" evidence="2">
    <location>
        <begin position="112"/>
        <end position="130"/>
    </location>
</feature>
<evidence type="ECO:0000313" key="5">
    <source>
        <dbReference type="Proteomes" id="UP001149163"/>
    </source>
</evidence>
<organism evidence="4 5">
    <name type="scientific">Penicillium canariense</name>
    <dbReference type="NCBI Taxonomy" id="189055"/>
    <lineage>
        <taxon>Eukaryota</taxon>
        <taxon>Fungi</taxon>
        <taxon>Dikarya</taxon>
        <taxon>Ascomycota</taxon>
        <taxon>Pezizomycotina</taxon>
        <taxon>Eurotiomycetes</taxon>
        <taxon>Eurotiomycetidae</taxon>
        <taxon>Eurotiales</taxon>
        <taxon>Aspergillaceae</taxon>
        <taxon>Penicillium</taxon>
    </lineage>
</organism>
<dbReference type="OrthoDB" id="5428737at2759"/>
<dbReference type="GO" id="GO:0032933">
    <property type="term" value="P:SREBP signaling pathway"/>
    <property type="evidence" value="ECO:0007669"/>
    <property type="project" value="InterPro"/>
</dbReference>
<sequence>MTDVDAFRDAEHIADVSGIAFDDVEPGPPAPAATSSSNRNQDNPRVKKLKSAAKVAFIDRLLRDLDILIYCELSAVYYMDCSIILFAIRAVIQLIFFTPKAPPFDPTRNQPFVGAIIASNLFCMVCHAFFVRPEAGESTRGYLHGGLFIDFIGQTPVPVFRLLAFDVLILLVDFVMLGLIIERVKMVGSKGVAALLANSSGATNTNAEANTEQSGQQQDHDAEERGVRSNEDTDDINDSALENTTADTVPVPEIDDDVHDERTTLLADPGEGSTEPVLRDGHPLDSFSTGQAVIMDMGFFATIRDQWQYSTTPIRRGGEHYAPSPQAATFLRERLGLQVGVDGRLVRIAQ</sequence>
<evidence type="ECO:0000256" key="1">
    <source>
        <dbReference type="SAM" id="MobiDB-lite"/>
    </source>
</evidence>
<proteinExistence type="predicted"/>
<feature type="compositionally biased region" description="Polar residues" evidence="1">
    <location>
        <begin position="204"/>
        <end position="217"/>
    </location>
</feature>
<name>A0A9W9HRA4_9EURO</name>
<comment type="caution">
    <text evidence="4">The sequence shown here is derived from an EMBL/GenBank/DDBJ whole genome shotgun (WGS) entry which is preliminary data.</text>
</comment>
<dbReference type="RefSeq" id="XP_056539668.1">
    <property type="nucleotide sequence ID" value="XM_056691962.1"/>
</dbReference>
<feature type="compositionally biased region" description="Basic and acidic residues" evidence="1">
    <location>
        <begin position="218"/>
        <end position="231"/>
    </location>
</feature>
<keyword evidence="2" id="KW-0472">Membrane</keyword>
<dbReference type="GO" id="GO:0005783">
    <property type="term" value="C:endoplasmic reticulum"/>
    <property type="evidence" value="ECO:0007669"/>
    <property type="project" value="TreeGrafter"/>
</dbReference>
<dbReference type="PANTHER" id="PTHR39405:SF1">
    <property type="entry name" value="DSC E3 UBIQUITIN LIGASE COMPLEX SUBUNIT 4"/>
    <property type="match status" value="1"/>
</dbReference>
<dbReference type="AlphaFoldDB" id="A0A9W9HRA4"/>
<reference evidence="4" key="1">
    <citation type="submission" date="2022-11" db="EMBL/GenBank/DDBJ databases">
        <authorList>
            <person name="Petersen C."/>
        </authorList>
    </citation>
    <scope>NUCLEOTIDE SEQUENCE</scope>
    <source>
        <strain evidence="4">IBT 26290</strain>
    </source>
</reference>
<dbReference type="Pfam" id="PF08508">
    <property type="entry name" value="DUF1746"/>
    <property type="match status" value="1"/>
</dbReference>
<dbReference type="GeneID" id="81431138"/>
<evidence type="ECO:0000259" key="3">
    <source>
        <dbReference type="Pfam" id="PF08508"/>
    </source>
</evidence>
<reference evidence="4" key="2">
    <citation type="journal article" date="2023" name="IMA Fungus">
        <title>Comparative genomic study of the Penicillium genus elucidates a diverse pangenome and 15 lateral gene transfer events.</title>
        <authorList>
            <person name="Petersen C."/>
            <person name="Sorensen T."/>
            <person name="Nielsen M.R."/>
            <person name="Sondergaard T.E."/>
            <person name="Sorensen J.L."/>
            <person name="Fitzpatrick D.A."/>
            <person name="Frisvad J.C."/>
            <person name="Nielsen K.L."/>
        </authorList>
    </citation>
    <scope>NUCLEOTIDE SEQUENCE</scope>
    <source>
        <strain evidence="4">IBT 26290</strain>
    </source>
</reference>
<keyword evidence="5" id="KW-1185">Reference proteome</keyword>
<dbReference type="PANTHER" id="PTHR39405">
    <property type="entry name" value="DSC E3 UBIQUITIN LIGASE COMPLEX SUBUNIT 4"/>
    <property type="match status" value="1"/>
</dbReference>
<dbReference type="GO" id="GO:0044695">
    <property type="term" value="C:Dsc E3 ubiquitin ligase complex"/>
    <property type="evidence" value="ECO:0007669"/>
    <property type="project" value="InterPro"/>
</dbReference>
<protein>
    <recommendedName>
        <fullName evidence="3">DUF1746 domain-containing protein</fullName>
    </recommendedName>
</protein>
<feature type="transmembrane region" description="Helical" evidence="2">
    <location>
        <begin position="67"/>
        <end position="92"/>
    </location>
</feature>
<dbReference type="EMBL" id="JAPQKN010000007">
    <property type="protein sequence ID" value="KAJ5153360.1"/>
    <property type="molecule type" value="Genomic_DNA"/>
</dbReference>
<feature type="domain" description="DUF1746" evidence="3">
    <location>
        <begin position="64"/>
        <end position="176"/>
    </location>
</feature>
<dbReference type="Proteomes" id="UP001149163">
    <property type="component" value="Unassembled WGS sequence"/>
</dbReference>
<feature type="transmembrane region" description="Helical" evidence="2">
    <location>
        <begin position="159"/>
        <end position="181"/>
    </location>
</feature>
<evidence type="ECO:0000256" key="2">
    <source>
        <dbReference type="SAM" id="Phobius"/>
    </source>
</evidence>
<feature type="region of interest" description="Disordered" evidence="1">
    <location>
        <begin position="20"/>
        <end position="45"/>
    </location>
</feature>
<dbReference type="InterPro" id="IPR038967">
    <property type="entry name" value="Dsc4-like"/>
</dbReference>
<evidence type="ECO:0000313" key="4">
    <source>
        <dbReference type="EMBL" id="KAJ5153360.1"/>
    </source>
</evidence>
<gene>
    <name evidence="4" type="ORF">N7482_009838</name>
</gene>